<evidence type="ECO:0000259" key="1">
    <source>
        <dbReference type="Pfam" id="PF14594"/>
    </source>
</evidence>
<keyword evidence="3" id="KW-1185">Reference proteome</keyword>
<dbReference type="Proteomes" id="UP001292084">
    <property type="component" value="Unassembled WGS sequence"/>
</dbReference>
<evidence type="ECO:0000313" key="3">
    <source>
        <dbReference type="Proteomes" id="UP001292084"/>
    </source>
</evidence>
<protein>
    <submittedName>
        <fullName evidence="2">Siphovirus ReqiPepy6 Gp37-like family protein</fullName>
    </submittedName>
</protein>
<comment type="caution">
    <text evidence="2">The sequence shown here is derived from an EMBL/GenBank/DDBJ whole genome shotgun (WGS) entry which is preliminary data.</text>
</comment>
<dbReference type="EMBL" id="JAXQNN010000002">
    <property type="protein sequence ID" value="MDZ5711668.1"/>
    <property type="molecule type" value="Genomic_DNA"/>
</dbReference>
<reference evidence="2 3" key="1">
    <citation type="submission" date="2023-12" db="EMBL/GenBank/DDBJ databases">
        <title>Jeotgalibacillus haloalkaliphilus sp. nov., a novel salt-tolerant bacteria, isolated from the estuary of the Fenhe River into the Yellow River.</title>
        <authorList>
            <person name="Li Y."/>
        </authorList>
    </citation>
    <scope>NUCLEOTIDE SEQUENCE [LARGE SCALE GENOMIC DNA]</scope>
    <source>
        <strain evidence="2 3">HH7-29</strain>
    </source>
</reference>
<feature type="domain" description="Gp28/Gp37-like" evidence="1">
    <location>
        <begin position="7"/>
        <end position="348"/>
    </location>
</feature>
<name>A0ABU5KK97_9BACL</name>
<sequence>MIDIMGHDFIKYGTIVNYTSIQFEESMNEPGHLEIHVNASIEGAEELQKGRLVIIDGDLNKCGLITDLGKDDEDQDMIIVKGHELKIITRQRTTIPPEGADYTVYNGTVEWVMRKVMLDHFIQPEDPARLFPFLQLGIFKDAGPKTRVQQTNKPVNEVLTEISKIHDIGWRITPDLEAVQYLFQVFSGTDRSDEVLFEDEYGIDNILSASYTDTMEDYKNVAYVYGEGEGAVRKRVLIGNATGWNRHELTIDARDLQSEEEELTEAQYLSILQSRGYERLAEHQMQEFLSIKTLANTEGAPFQYGRDFYLGDIVMIQLNRWGLAKKDRVTSVLHVWEDIGYRQDIMFGAEKPNVIKKIKRTETRLNVLENSKVRAQVSIL</sequence>
<evidence type="ECO:0000313" key="2">
    <source>
        <dbReference type="EMBL" id="MDZ5711668.1"/>
    </source>
</evidence>
<gene>
    <name evidence="2" type="ORF">UFB30_05490</name>
</gene>
<organism evidence="2 3">
    <name type="scientific">Jeotgalibacillus haloalkalitolerans</name>
    <dbReference type="NCBI Taxonomy" id="3104292"/>
    <lineage>
        <taxon>Bacteria</taxon>
        <taxon>Bacillati</taxon>
        <taxon>Bacillota</taxon>
        <taxon>Bacilli</taxon>
        <taxon>Bacillales</taxon>
        <taxon>Caryophanaceae</taxon>
        <taxon>Jeotgalibacillus</taxon>
    </lineage>
</organism>
<accession>A0ABU5KK97</accession>
<dbReference type="Pfam" id="PF14594">
    <property type="entry name" value="Sipho_Gp37"/>
    <property type="match status" value="1"/>
</dbReference>
<proteinExistence type="predicted"/>
<dbReference type="RefSeq" id="WP_322420685.1">
    <property type="nucleotide sequence ID" value="NZ_JAXQNN010000002.1"/>
</dbReference>
<dbReference type="InterPro" id="IPR029432">
    <property type="entry name" value="Gp28/Gp37-like_dom"/>
</dbReference>